<dbReference type="InParanoid" id="A0A068UPU8"/>
<feature type="domain" description="Myb-like" evidence="6">
    <location>
        <begin position="62"/>
        <end position="112"/>
    </location>
</feature>
<keyword evidence="3" id="KW-0238">DNA-binding</keyword>
<name>A0A068UPU8_COFCA</name>
<feature type="compositionally biased region" description="Low complexity" evidence="5">
    <location>
        <begin position="175"/>
        <end position="202"/>
    </location>
</feature>
<feature type="domain" description="HTH myb-type" evidence="7">
    <location>
        <begin position="62"/>
        <end position="116"/>
    </location>
</feature>
<comment type="subcellular location">
    <subcellularLocation>
        <location evidence="1">Nucleus</location>
    </subcellularLocation>
</comment>
<evidence type="ECO:0000256" key="5">
    <source>
        <dbReference type="SAM" id="MobiDB-lite"/>
    </source>
</evidence>
<dbReference type="PANTHER" id="PTHR10641">
    <property type="entry name" value="MYB FAMILY TRANSCRIPTION FACTOR"/>
    <property type="match status" value="1"/>
</dbReference>
<evidence type="ECO:0000259" key="7">
    <source>
        <dbReference type="PROSITE" id="PS51294"/>
    </source>
</evidence>
<dbReference type="EMBL" id="HG739129">
    <property type="protein sequence ID" value="CDP10461.1"/>
    <property type="molecule type" value="Genomic_DNA"/>
</dbReference>
<protein>
    <submittedName>
        <fullName evidence="8">Uncharacterized protein</fullName>
    </submittedName>
</protein>
<dbReference type="InterPro" id="IPR015495">
    <property type="entry name" value="Myb_TF_plants"/>
</dbReference>
<feature type="compositionally biased region" description="Polar residues" evidence="5">
    <location>
        <begin position="211"/>
        <end position="221"/>
    </location>
</feature>
<dbReference type="InterPro" id="IPR017930">
    <property type="entry name" value="Myb_dom"/>
</dbReference>
<evidence type="ECO:0000256" key="1">
    <source>
        <dbReference type="ARBA" id="ARBA00004123"/>
    </source>
</evidence>
<evidence type="ECO:0000259" key="6">
    <source>
        <dbReference type="PROSITE" id="PS50090"/>
    </source>
</evidence>
<dbReference type="GO" id="GO:0005634">
    <property type="term" value="C:nucleus"/>
    <property type="evidence" value="ECO:0007669"/>
    <property type="project" value="UniProtKB-SubCell"/>
</dbReference>
<dbReference type="SMART" id="SM00717">
    <property type="entry name" value="SANT"/>
    <property type="match status" value="2"/>
</dbReference>
<dbReference type="Proteomes" id="UP000295252">
    <property type="component" value="Chromosome VIII"/>
</dbReference>
<dbReference type="PROSITE" id="PS51294">
    <property type="entry name" value="HTH_MYB"/>
    <property type="match status" value="2"/>
</dbReference>
<dbReference type="Pfam" id="PF00249">
    <property type="entry name" value="Myb_DNA-binding"/>
    <property type="match status" value="2"/>
</dbReference>
<dbReference type="GO" id="GO:0003677">
    <property type="term" value="F:DNA binding"/>
    <property type="evidence" value="ECO:0007669"/>
    <property type="project" value="UniProtKB-KW"/>
</dbReference>
<dbReference type="CDD" id="cd00167">
    <property type="entry name" value="SANT"/>
    <property type="match status" value="2"/>
</dbReference>
<dbReference type="AlphaFoldDB" id="A0A068UPU8"/>
<keyword evidence="9" id="KW-1185">Reference proteome</keyword>
<dbReference type="Gramene" id="CDP10461">
    <property type="protein sequence ID" value="CDP10461"/>
    <property type="gene ID" value="GSCOC_T00031193001"/>
</dbReference>
<keyword evidence="2" id="KW-0677">Repeat</keyword>
<dbReference type="Gene3D" id="1.10.10.60">
    <property type="entry name" value="Homeodomain-like"/>
    <property type="match status" value="2"/>
</dbReference>
<evidence type="ECO:0000256" key="2">
    <source>
        <dbReference type="ARBA" id="ARBA00022737"/>
    </source>
</evidence>
<evidence type="ECO:0000256" key="4">
    <source>
        <dbReference type="ARBA" id="ARBA00023242"/>
    </source>
</evidence>
<dbReference type="InterPro" id="IPR009057">
    <property type="entry name" value="Homeodomain-like_sf"/>
</dbReference>
<sequence length="282" mass="31830">MGRAPCCGKMGLNKGPWTKEEDQILISYINENGRGNWRALPKKAGLLRCGKSCRLRWTNYLRPDIKRGNFTQEEEDTIIKLHEALGNRWSAIAATLPGRTDNEIKNVWHSHLKKRLIPQQDHDQHHQGQAVRKTKSEQGTNKALSVEKPKFHCQDSNSSPVKIIVSKQERGTNNQSSSLQYSSSDDISSSLSFTDATTTTTTIPDNPTEIYLTNSGDGDSVSNKHQELDQDIWHDVVSSQDHSLSPVLHRGGCGFNPFTNDDINFWCDLFTRTEDISHLLEF</sequence>
<feature type="domain" description="HTH myb-type" evidence="7">
    <location>
        <begin position="9"/>
        <end position="61"/>
    </location>
</feature>
<dbReference type="PhylomeDB" id="A0A068UPU8"/>
<feature type="domain" description="Myb-like" evidence="6">
    <location>
        <begin position="9"/>
        <end position="61"/>
    </location>
</feature>
<reference evidence="9" key="1">
    <citation type="journal article" date="2014" name="Science">
        <title>The coffee genome provides insight into the convergent evolution of caffeine biosynthesis.</title>
        <authorList>
            <person name="Denoeud F."/>
            <person name="Carretero-Paulet L."/>
            <person name="Dereeper A."/>
            <person name="Droc G."/>
            <person name="Guyot R."/>
            <person name="Pietrella M."/>
            <person name="Zheng C."/>
            <person name="Alberti A."/>
            <person name="Anthony F."/>
            <person name="Aprea G."/>
            <person name="Aury J.M."/>
            <person name="Bento P."/>
            <person name="Bernard M."/>
            <person name="Bocs S."/>
            <person name="Campa C."/>
            <person name="Cenci A."/>
            <person name="Combes M.C."/>
            <person name="Crouzillat D."/>
            <person name="Da Silva C."/>
            <person name="Daddiego L."/>
            <person name="De Bellis F."/>
            <person name="Dussert S."/>
            <person name="Garsmeur O."/>
            <person name="Gayraud T."/>
            <person name="Guignon V."/>
            <person name="Jahn K."/>
            <person name="Jamilloux V."/>
            <person name="Joet T."/>
            <person name="Labadie K."/>
            <person name="Lan T."/>
            <person name="Leclercq J."/>
            <person name="Lepelley M."/>
            <person name="Leroy T."/>
            <person name="Li L.T."/>
            <person name="Librado P."/>
            <person name="Lopez L."/>
            <person name="Munoz A."/>
            <person name="Noel B."/>
            <person name="Pallavicini A."/>
            <person name="Perrotta G."/>
            <person name="Poncet V."/>
            <person name="Pot D."/>
            <person name="Priyono X."/>
            <person name="Rigoreau M."/>
            <person name="Rouard M."/>
            <person name="Rozas J."/>
            <person name="Tranchant-Dubreuil C."/>
            <person name="VanBuren R."/>
            <person name="Zhang Q."/>
            <person name="Andrade A.C."/>
            <person name="Argout X."/>
            <person name="Bertrand B."/>
            <person name="de Kochko A."/>
            <person name="Graziosi G."/>
            <person name="Henry R.J."/>
            <person name="Jayarama X."/>
            <person name="Ming R."/>
            <person name="Nagai C."/>
            <person name="Rounsley S."/>
            <person name="Sankoff D."/>
            <person name="Giuliano G."/>
            <person name="Albert V.A."/>
            <person name="Wincker P."/>
            <person name="Lashermes P."/>
        </authorList>
    </citation>
    <scope>NUCLEOTIDE SEQUENCE [LARGE SCALE GENOMIC DNA]</scope>
    <source>
        <strain evidence="9">cv. DH200-94</strain>
    </source>
</reference>
<keyword evidence="4" id="KW-0539">Nucleus</keyword>
<feature type="region of interest" description="Disordered" evidence="5">
    <location>
        <begin position="118"/>
        <end position="223"/>
    </location>
</feature>
<organism evidence="8 9">
    <name type="scientific">Coffea canephora</name>
    <name type="common">Robusta coffee</name>
    <dbReference type="NCBI Taxonomy" id="49390"/>
    <lineage>
        <taxon>Eukaryota</taxon>
        <taxon>Viridiplantae</taxon>
        <taxon>Streptophyta</taxon>
        <taxon>Embryophyta</taxon>
        <taxon>Tracheophyta</taxon>
        <taxon>Spermatophyta</taxon>
        <taxon>Magnoliopsida</taxon>
        <taxon>eudicotyledons</taxon>
        <taxon>Gunneridae</taxon>
        <taxon>Pentapetalae</taxon>
        <taxon>asterids</taxon>
        <taxon>lamiids</taxon>
        <taxon>Gentianales</taxon>
        <taxon>Rubiaceae</taxon>
        <taxon>Ixoroideae</taxon>
        <taxon>Gardenieae complex</taxon>
        <taxon>Bertiereae - Coffeeae clade</taxon>
        <taxon>Coffeeae</taxon>
        <taxon>Coffea</taxon>
    </lineage>
</organism>
<gene>
    <name evidence="8" type="ORF">GSCOC_T00031193001</name>
</gene>
<evidence type="ECO:0000313" key="9">
    <source>
        <dbReference type="Proteomes" id="UP000295252"/>
    </source>
</evidence>
<proteinExistence type="predicted"/>
<dbReference type="PROSITE" id="PS50090">
    <property type="entry name" value="MYB_LIKE"/>
    <property type="match status" value="2"/>
</dbReference>
<dbReference type="SUPFAM" id="SSF46689">
    <property type="entry name" value="Homeodomain-like"/>
    <property type="match status" value="1"/>
</dbReference>
<evidence type="ECO:0000313" key="8">
    <source>
        <dbReference type="EMBL" id="CDP10461.1"/>
    </source>
</evidence>
<dbReference type="PANTHER" id="PTHR10641:SF1346">
    <property type="entry name" value="TRANSCRIPTION FACTOR MYB14"/>
    <property type="match status" value="1"/>
</dbReference>
<dbReference type="FunFam" id="1.10.10.60:FF:000001">
    <property type="entry name" value="MYB-related transcription factor"/>
    <property type="match status" value="1"/>
</dbReference>
<evidence type="ECO:0000256" key="3">
    <source>
        <dbReference type="ARBA" id="ARBA00023125"/>
    </source>
</evidence>
<accession>A0A068UPU8</accession>
<dbReference type="InterPro" id="IPR001005">
    <property type="entry name" value="SANT/Myb"/>
</dbReference>